<feature type="region of interest" description="Disordered" evidence="1">
    <location>
        <begin position="1"/>
        <end position="34"/>
    </location>
</feature>
<comment type="caution">
    <text evidence="2">The sequence shown here is derived from an EMBL/GenBank/DDBJ whole genome shotgun (WGS) entry which is preliminary data.</text>
</comment>
<dbReference type="Proteomes" id="UP000536711">
    <property type="component" value="Unassembled WGS sequence"/>
</dbReference>
<dbReference type="EMBL" id="JAADJF010000349">
    <property type="protein sequence ID" value="KAF4421788.1"/>
    <property type="molecule type" value="Genomic_DNA"/>
</dbReference>
<evidence type="ECO:0000313" key="3">
    <source>
        <dbReference type="Proteomes" id="UP000536711"/>
    </source>
</evidence>
<evidence type="ECO:0000313" key="2">
    <source>
        <dbReference type="EMBL" id="KAF4421788.1"/>
    </source>
</evidence>
<reference evidence="2 3" key="1">
    <citation type="submission" date="2020-01" db="EMBL/GenBank/DDBJ databases">
        <title>Identification and distribution of gene clusters putatively required for synthesis of sphingolipid metabolism inhibitors in phylogenetically diverse species of the filamentous fungus Fusarium.</title>
        <authorList>
            <person name="Kim H.-S."/>
            <person name="Busman M."/>
            <person name="Brown D.W."/>
            <person name="Divon H."/>
            <person name="Uhlig S."/>
            <person name="Proctor R.H."/>
        </authorList>
    </citation>
    <scope>NUCLEOTIDE SEQUENCE [LARGE SCALE GENOMIC DNA]</scope>
    <source>
        <strain evidence="2 3">NRRL 13308</strain>
    </source>
</reference>
<dbReference type="OrthoDB" id="6250593at2759"/>
<evidence type="ECO:0000256" key="1">
    <source>
        <dbReference type="SAM" id="MobiDB-lite"/>
    </source>
</evidence>
<organism evidence="2 3">
    <name type="scientific">Fusarium acutatum</name>
    <dbReference type="NCBI Taxonomy" id="78861"/>
    <lineage>
        <taxon>Eukaryota</taxon>
        <taxon>Fungi</taxon>
        <taxon>Dikarya</taxon>
        <taxon>Ascomycota</taxon>
        <taxon>Pezizomycotina</taxon>
        <taxon>Sordariomycetes</taxon>
        <taxon>Hypocreomycetidae</taxon>
        <taxon>Hypocreales</taxon>
        <taxon>Nectriaceae</taxon>
        <taxon>Fusarium</taxon>
        <taxon>Fusarium fujikuroi species complex</taxon>
    </lineage>
</organism>
<accession>A0A8H4NF73</accession>
<protein>
    <submittedName>
        <fullName evidence="2">Uncharacterized protein</fullName>
    </submittedName>
</protein>
<keyword evidence="3" id="KW-1185">Reference proteome</keyword>
<gene>
    <name evidence="2" type="ORF">FACUT_10875</name>
</gene>
<sequence length="175" mass="18558">MPETKDHSVKKDQSAPPPKPKETHEHEEHHHGKDFAKRAGHAITFGAGATIGSDAGDSGISSTLFKIRLASVIALFFFILPPFSNPSPKLIAARLGLATPTPEIRVISTSAAHCATSSSSALISWSNVLSTCDPNANIRPNDVGNTLCRKSRTVGKHGAAILTELSIPAQTMRSM</sequence>
<dbReference type="AlphaFoldDB" id="A0A8H4NF73"/>
<proteinExistence type="predicted"/>
<name>A0A8H4NF73_9HYPO</name>